<reference evidence="8 9" key="1">
    <citation type="journal article" date="2018" name="Syst. Appl. Microbiol.">
        <title>Ereboglobus luteus gen. nov. sp. nov. from cockroach guts, and new insights into the oxygen relationship of the genera Opitutus and Didymococcus (Verrucomicrobia: Opitutaceae).</title>
        <authorList>
            <person name="Tegtmeier D."/>
            <person name="Belitz A."/>
            <person name="Radek R."/>
            <person name="Heimerl T."/>
            <person name="Brune A."/>
        </authorList>
    </citation>
    <scope>NUCLEOTIDE SEQUENCE [LARGE SCALE GENOMIC DNA]</scope>
    <source>
        <strain evidence="8 9">Ho45</strain>
    </source>
</reference>
<accession>A0A2U8E4M6</accession>
<dbReference type="SUPFAM" id="SSF53720">
    <property type="entry name" value="ALDH-like"/>
    <property type="match status" value="1"/>
</dbReference>
<dbReference type="EMBL" id="CP023004">
    <property type="protein sequence ID" value="AWI09801.1"/>
    <property type="molecule type" value="Genomic_DNA"/>
</dbReference>
<evidence type="ECO:0000256" key="4">
    <source>
        <dbReference type="ARBA" id="ARBA00049194"/>
    </source>
</evidence>
<dbReference type="InterPro" id="IPR016162">
    <property type="entry name" value="Ald_DH_N"/>
</dbReference>
<dbReference type="InterPro" id="IPR016163">
    <property type="entry name" value="Ald_DH_C"/>
</dbReference>
<dbReference type="InterPro" id="IPR029510">
    <property type="entry name" value="Ald_DH_CS_GLU"/>
</dbReference>
<dbReference type="Proteomes" id="UP000244896">
    <property type="component" value="Chromosome"/>
</dbReference>
<feature type="active site" evidence="5">
    <location>
        <position position="244"/>
    </location>
</feature>
<dbReference type="FunFam" id="3.40.605.10:FF:000007">
    <property type="entry name" value="NAD/NADP-dependent betaine aldehyde dehydrogenase"/>
    <property type="match status" value="1"/>
</dbReference>
<sequence length="475" mass="51185">MKHITQHYINGHFVESRGTETIDLINPANKRVIGRVLLGNEEDARDAVRAAKKSFEAFSRTSVSERAEMLQRLHDAVLAREADHVAARTEEYGGVPLHNKFSIRGAAKVFLNMKKTLENYSFSKRLGPSVVTMKPIGVAGLITPWNSAIFMVCNKLAPAIAAGCATVVKPSELSTIQTRILAECVHDAGLPAGVINMVNGRGNVVGTELTRNPDVAKISFTGSTSTGKTVMCEAAATIKRVTLELGGKSPHIVLDDADADKAAVFALEAVFRNNGQACIAGSRLLIPAHRLEEMKAALLRALPAWKVGNPNQADTVIGPLVNEIQYNRVQEYIRKGITEGAKLLAGGEGHPNGLDAGWFAKPTIFTNVNNDMTIAREEIFGPVLCVITYKTEDDAVRIANDTIYGLQGWISTSNSEHGREIAGRIEAGAVMVNESFDLLDEAGIPAGGVKQSGVGREFGIYGLEEYLEPQAVFAR</sequence>
<dbReference type="PROSITE" id="PS00070">
    <property type="entry name" value="ALDEHYDE_DEHYDR_CYS"/>
    <property type="match status" value="1"/>
</dbReference>
<evidence type="ECO:0000256" key="1">
    <source>
        <dbReference type="ARBA" id="ARBA00009986"/>
    </source>
</evidence>
<dbReference type="OrthoDB" id="9762913at2"/>
<evidence type="ECO:0000259" key="7">
    <source>
        <dbReference type="Pfam" id="PF00171"/>
    </source>
</evidence>
<evidence type="ECO:0000256" key="6">
    <source>
        <dbReference type="RuleBase" id="RU003345"/>
    </source>
</evidence>
<dbReference type="Gene3D" id="3.40.605.10">
    <property type="entry name" value="Aldehyde Dehydrogenase, Chain A, domain 1"/>
    <property type="match status" value="1"/>
</dbReference>
<dbReference type="Gene3D" id="3.40.309.10">
    <property type="entry name" value="Aldehyde Dehydrogenase, Chain A, domain 2"/>
    <property type="match status" value="1"/>
</dbReference>
<name>A0A2U8E4M6_9BACT</name>
<keyword evidence="9" id="KW-1185">Reference proteome</keyword>
<dbReference type="FunFam" id="3.40.309.10:FF:000012">
    <property type="entry name" value="Betaine aldehyde dehydrogenase"/>
    <property type="match status" value="1"/>
</dbReference>
<dbReference type="InterPro" id="IPR016160">
    <property type="entry name" value="Ald_DH_CS_CYS"/>
</dbReference>
<dbReference type="GO" id="GO:0004029">
    <property type="term" value="F:aldehyde dehydrogenase (NAD+) activity"/>
    <property type="evidence" value="ECO:0007669"/>
    <property type="project" value="UniProtKB-EC"/>
</dbReference>
<protein>
    <recommendedName>
        <fullName evidence="3">aldehyde dehydrogenase (NAD(+))</fullName>
        <ecNumber evidence="3">1.2.1.3</ecNumber>
    </recommendedName>
</protein>
<proteinExistence type="inferred from homology"/>
<dbReference type="AlphaFoldDB" id="A0A2U8E4M6"/>
<comment type="similarity">
    <text evidence="1 6">Belongs to the aldehyde dehydrogenase family.</text>
</comment>
<evidence type="ECO:0000313" key="9">
    <source>
        <dbReference type="Proteomes" id="UP000244896"/>
    </source>
</evidence>
<dbReference type="PANTHER" id="PTHR42804:SF1">
    <property type="entry name" value="ALDEHYDE DEHYDROGENASE-RELATED"/>
    <property type="match status" value="1"/>
</dbReference>
<feature type="domain" description="Aldehyde dehydrogenase" evidence="7">
    <location>
        <begin position="13"/>
        <end position="472"/>
    </location>
</feature>
<dbReference type="PROSITE" id="PS00687">
    <property type="entry name" value="ALDEHYDE_DEHYDR_GLU"/>
    <property type="match status" value="1"/>
</dbReference>
<organism evidence="8 9">
    <name type="scientific">Ereboglobus luteus</name>
    <dbReference type="NCBI Taxonomy" id="1796921"/>
    <lineage>
        <taxon>Bacteria</taxon>
        <taxon>Pseudomonadati</taxon>
        <taxon>Verrucomicrobiota</taxon>
        <taxon>Opitutia</taxon>
        <taxon>Opitutales</taxon>
        <taxon>Opitutaceae</taxon>
        <taxon>Ereboglobus</taxon>
    </lineage>
</organism>
<evidence type="ECO:0000256" key="3">
    <source>
        <dbReference type="ARBA" id="ARBA00024226"/>
    </source>
</evidence>
<dbReference type="RefSeq" id="WP_108825615.1">
    <property type="nucleotide sequence ID" value="NZ_CP023004.1"/>
</dbReference>
<dbReference type="EC" id="1.2.1.3" evidence="3"/>
<dbReference type="KEGG" id="elut:CKA38_11555"/>
<dbReference type="Pfam" id="PF00171">
    <property type="entry name" value="Aldedh"/>
    <property type="match status" value="1"/>
</dbReference>
<evidence type="ECO:0000313" key="8">
    <source>
        <dbReference type="EMBL" id="AWI09801.1"/>
    </source>
</evidence>
<comment type="catalytic activity">
    <reaction evidence="4">
        <text>an aldehyde + NAD(+) + H2O = a carboxylate + NADH + 2 H(+)</text>
        <dbReference type="Rhea" id="RHEA:16185"/>
        <dbReference type="ChEBI" id="CHEBI:15377"/>
        <dbReference type="ChEBI" id="CHEBI:15378"/>
        <dbReference type="ChEBI" id="CHEBI:17478"/>
        <dbReference type="ChEBI" id="CHEBI:29067"/>
        <dbReference type="ChEBI" id="CHEBI:57540"/>
        <dbReference type="ChEBI" id="CHEBI:57945"/>
        <dbReference type="EC" id="1.2.1.3"/>
    </reaction>
</comment>
<dbReference type="CDD" id="cd07138">
    <property type="entry name" value="ALDH_CddD_SSP0762"/>
    <property type="match status" value="1"/>
</dbReference>
<keyword evidence="2 6" id="KW-0560">Oxidoreductase</keyword>
<evidence type="ECO:0000256" key="2">
    <source>
        <dbReference type="ARBA" id="ARBA00023002"/>
    </source>
</evidence>
<dbReference type="InterPro" id="IPR015590">
    <property type="entry name" value="Aldehyde_DH_dom"/>
</dbReference>
<dbReference type="InterPro" id="IPR016161">
    <property type="entry name" value="Ald_DH/histidinol_DH"/>
</dbReference>
<gene>
    <name evidence="8" type="ORF">CKA38_11555</name>
</gene>
<evidence type="ECO:0000256" key="5">
    <source>
        <dbReference type="PROSITE-ProRule" id="PRU10007"/>
    </source>
</evidence>
<dbReference type="PANTHER" id="PTHR42804">
    <property type="entry name" value="ALDEHYDE DEHYDROGENASE"/>
    <property type="match status" value="1"/>
</dbReference>